<protein>
    <submittedName>
        <fullName evidence="1">Uncharacterized protein</fullName>
    </submittedName>
</protein>
<evidence type="ECO:0000313" key="1">
    <source>
        <dbReference type="EMBL" id="KAK1149617.1"/>
    </source>
</evidence>
<sequence>MFSMDLVRFAVPVSVFALIMGRIMIPVRNVSVADASNRGLRGVWKQVDLSGALLLILGLSIQLVGLSLGGNELPWSNTWVVASLVASVVLLVAFLVVEARTTAIPVIPLRMLQGMLPLSTQIANVCVGMAAYAFLFMLPLFFQVILLDSASKAGARLVIPSLATPIGGLISGIIMSRWGKLAHLVRAGAFLMFIGNVLVMLLDFDDARWKYFVYVVPANLGQGIVYPAILFTFLAAFDHSDHAVSASTVYLIRSLGTVWGVAITSTILQNHLNAGLPDALSGVPDKWKVISEIRHSVSAIYTLPPDIQAAAREVYYGGIQMAFGASAVFGGVASLAAVFLPSLVALYRGALIGPRQERLVAGQLNSRHQPQIRLVIYEFATPPRVVRIKEVAEDKDEFLRNLNTIAFERRLCPSLTHFAHHWRYYIPENFRQPTLEGFGFTDARPRYQPWEPSDATPEIGIKWLAEQPKLAWEMLRESYMYIYTSIPELLHVCRESCKELESLGYELAFRTRLHGPRTWFNFNHDVVYISRVRKGLQVSEGDLILSDNMIYDGPLGMLPKYLKPISNISNTWEAVSATLDTDKISSSENLPQ</sequence>
<accession>A0ACC3BFW1</accession>
<name>A0ACC3BFW1_9EURO</name>
<organism evidence="1 2">
    <name type="scientific">Aspergillus melleus</name>
    <dbReference type="NCBI Taxonomy" id="138277"/>
    <lineage>
        <taxon>Eukaryota</taxon>
        <taxon>Fungi</taxon>
        <taxon>Dikarya</taxon>
        <taxon>Ascomycota</taxon>
        <taxon>Pezizomycotina</taxon>
        <taxon>Eurotiomycetes</taxon>
        <taxon>Eurotiomycetidae</taxon>
        <taxon>Eurotiales</taxon>
        <taxon>Aspergillaceae</taxon>
        <taxon>Aspergillus</taxon>
        <taxon>Aspergillus subgen. Circumdati</taxon>
    </lineage>
</organism>
<comment type="caution">
    <text evidence="1">The sequence shown here is derived from an EMBL/GenBank/DDBJ whole genome shotgun (WGS) entry which is preliminary data.</text>
</comment>
<evidence type="ECO:0000313" key="2">
    <source>
        <dbReference type="Proteomes" id="UP001177260"/>
    </source>
</evidence>
<dbReference type="EMBL" id="JAOPJF010000003">
    <property type="protein sequence ID" value="KAK1149617.1"/>
    <property type="molecule type" value="Genomic_DNA"/>
</dbReference>
<gene>
    <name evidence="1" type="ORF">N8T08_005166</name>
</gene>
<dbReference type="Proteomes" id="UP001177260">
    <property type="component" value="Unassembled WGS sequence"/>
</dbReference>
<keyword evidence="2" id="KW-1185">Reference proteome</keyword>
<reference evidence="1 2" key="1">
    <citation type="journal article" date="2023" name="ACS Omega">
        <title>Identification of the Neoaspergillic Acid Biosynthesis Gene Cluster by Establishing an In Vitro CRISPR-Ribonucleoprotein Genetic System in Aspergillus melleus.</title>
        <authorList>
            <person name="Yuan B."/>
            <person name="Grau M.F."/>
            <person name="Murata R.M."/>
            <person name="Torok T."/>
            <person name="Venkateswaran K."/>
            <person name="Stajich J.E."/>
            <person name="Wang C.C.C."/>
        </authorList>
    </citation>
    <scope>NUCLEOTIDE SEQUENCE [LARGE SCALE GENOMIC DNA]</scope>
    <source>
        <strain evidence="1 2">IMV 1140</strain>
    </source>
</reference>
<proteinExistence type="predicted"/>